<dbReference type="SUPFAM" id="SSF48452">
    <property type="entry name" value="TPR-like"/>
    <property type="match status" value="1"/>
</dbReference>
<dbReference type="SUPFAM" id="SSF53335">
    <property type="entry name" value="S-adenosyl-L-methionine-dependent methyltransferases"/>
    <property type="match status" value="2"/>
</dbReference>
<dbReference type="InterPro" id="IPR029063">
    <property type="entry name" value="SAM-dependent_MTases_sf"/>
</dbReference>
<reference evidence="2 3" key="1">
    <citation type="submission" date="2019-01" db="EMBL/GenBank/DDBJ databases">
        <authorList>
            <person name="Chen W.-M."/>
        </authorList>
    </citation>
    <scope>NUCLEOTIDE SEQUENCE [LARGE SCALE GENOMIC DNA]</scope>
    <source>
        <strain evidence="2 3">CCP-6</strain>
    </source>
</reference>
<keyword evidence="2" id="KW-0808">Transferase</keyword>
<dbReference type="InterPro" id="IPR029044">
    <property type="entry name" value="Nucleotide-diphossugar_trans"/>
</dbReference>
<dbReference type="OrthoDB" id="9783791at2"/>
<dbReference type="Pfam" id="PF13578">
    <property type="entry name" value="Methyltransf_24"/>
    <property type="match status" value="1"/>
</dbReference>
<dbReference type="Pfam" id="PF05711">
    <property type="entry name" value="TylF"/>
    <property type="match status" value="1"/>
</dbReference>
<keyword evidence="3" id="KW-1185">Reference proteome</keyword>
<proteinExistence type="predicted"/>
<name>A0A437MM31_9PROT</name>
<dbReference type="PANTHER" id="PTHR43685:SF2">
    <property type="entry name" value="GLYCOSYLTRANSFERASE 2-LIKE DOMAIN-CONTAINING PROTEIN"/>
    <property type="match status" value="1"/>
</dbReference>
<dbReference type="PANTHER" id="PTHR43685">
    <property type="entry name" value="GLYCOSYLTRANSFERASE"/>
    <property type="match status" value="1"/>
</dbReference>
<dbReference type="InterPro" id="IPR001173">
    <property type="entry name" value="Glyco_trans_2-like"/>
</dbReference>
<dbReference type="InterPro" id="IPR050834">
    <property type="entry name" value="Glycosyltransf_2"/>
</dbReference>
<protein>
    <submittedName>
        <fullName evidence="2">Glycosyltransferase</fullName>
    </submittedName>
</protein>
<evidence type="ECO:0000259" key="1">
    <source>
        <dbReference type="Pfam" id="PF00535"/>
    </source>
</evidence>
<dbReference type="AlphaFoldDB" id="A0A437MM31"/>
<dbReference type="InterPro" id="IPR011990">
    <property type="entry name" value="TPR-like_helical_dom_sf"/>
</dbReference>
<dbReference type="Pfam" id="PF00535">
    <property type="entry name" value="Glycos_transf_2"/>
    <property type="match status" value="2"/>
</dbReference>
<comment type="caution">
    <text evidence="2">The sequence shown here is derived from an EMBL/GenBank/DDBJ whole genome shotgun (WGS) entry which is preliminary data.</text>
</comment>
<gene>
    <name evidence="2" type="ORF">EOD42_00790</name>
</gene>
<feature type="domain" description="Glycosyltransferase 2-like" evidence="1">
    <location>
        <begin position="857"/>
        <end position="973"/>
    </location>
</feature>
<dbReference type="RefSeq" id="WP_127785154.1">
    <property type="nucleotide sequence ID" value="NZ_SACL01000001.1"/>
</dbReference>
<dbReference type="Gene3D" id="3.40.50.150">
    <property type="entry name" value="Vaccinia Virus protein VP39"/>
    <property type="match status" value="2"/>
</dbReference>
<sequence length="1114" mass="123666">MSEELRALRERLTGYDRLGPDDGSTFFGPEPRSLEERQALRLDGRDWPGDAETMIGLKRLQNFEEAVLTVVREGVPGDIIETGVWRGGASMLARAALRAAGDTERRVWLADSFAGLPPPRPDLFPADAGDAHHEQEALRVSLEQVRAGFARHGLLDDQVRFLPGWFKDTLPEAPIERIAVLRLDGDMYESTWIALESLYHRVPPGGFVIVDDYGAVEACRQAVEDFRSLHGITAPLHQIDWTGWYWRVPKPSLDLWFEHASAEARVLMERAEALRDQGDAEGARAAALAALEHEPNAMPAHVLLARLRLPGPDYLHHLRRLHQRLRPDLYVEIGCFEGASLRLARPVGRVLAVDPAPRLAAPPPANATIVQATSDDFFAGPDAAMLAPGIDLAFIDGDHSFAQVLKDFINLERHAAPGGVIVLHDTLPLDEATSTVPRRTTFYSGDGWRLLAVLRELRPELGVDTIATYPTGLTLVRGLDPASSLLGDRYEEIVARFTGLPFQAPSLADCIPGDPDAVDRLFPPPLEADEAESPVLQAFNAWPPTPPGPAYTTPQGLLDWLFFRHYLRAPFSLTDRNCLAWFDWMAEHLAGRPLPAPAGEAPRVSIVMPCLNRAHRMRRAIDSVLAQGFADWELLVVDDGSTDDSAAVAEAYADPRIRLLRHPERRGVGAARNTALAAARGEFIAYLDTDNWWDPRYLGAMLGALANGPEWDVAYGGQYLFRRGEAAPCLLRMSPYNPAAIDNYNYIDINCLVHRRAASEAVGGFREDMRRLEDWEFLLRLVARKAPLFVPVVLSCYSWYAPSAAQVQGDDHEMWHWRPGRPWEPGTHRFTAHPTPDTEALLWNVPLAGAVQAADISIIIPSYEVPEILAQCVDRVFATIDPARVEVILVDNASSAATREVIEALRGRHPALRVEYSERNFGFTHAVNRGLALARPGNAAVLLNNDALVTDGWLEALADVAARQPDVGAVVPRQMLLPQTESVDVHCPMANRGQEADVSLSLHHGNVLAGQMGRPDALVELTFAPFFCVLLTAEALRRLGPLDELRGRHYRSDSLYCEAIRAIAGLRILYTPWSKVYHLLQRSTHALSRQSAQDYRVMFEQNRWEGRQAPIWDR</sequence>
<feature type="domain" description="Glycosyltransferase 2-like" evidence="1">
    <location>
        <begin position="605"/>
        <end position="710"/>
    </location>
</feature>
<accession>A0A437MM31</accession>
<dbReference type="GO" id="GO:0016740">
    <property type="term" value="F:transferase activity"/>
    <property type="evidence" value="ECO:0007669"/>
    <property type="project" value="UniProtKB-KW"/>
</dbReference>
<evidence type="ECO:0000313" key="2">
    <source>
        <dbReference type="EMBL" id="RVT98682.1"/>
    </source>
</evidence>
<dbReference type="EMBL" id="SACL01000001">
    <property type="protein sequence ID" value="RVT98682.1"/>
    <property type="molecule type" value="Genomic_DNA"/>
</dbReference>
<organism evidence="2 3">
    <name type="scientific">Rhodovarius crocodyli</name>
    <dbReference type="NCBI Taxonomy" id="1979269"/>
    <lineage>
        <taxon>Bacteria</taxon>
        <taxon>Pseudomonadati</taxon>
        <taxon>Pseudomonadota</taxon>
        <taxon>Alphaproteobacteria</taxon>
        <taxon>Acetobacterales</taxon>
        <taxon>Roseomonadaceae</taxon>
        <taxon>Rhodovarius</taxon>
    </lineage>
</organism>
<dbReference type="SUPFAM" id="SSF53448">
    <property type="entry name" value="Nucleotide-diphospho-sugar transferases"/>
    <property type="match status" value="2"/>
</dbReference>
<evidence type="ECO:0000313" key="3">
    <source>
        <dbReference type="Proteomes" id="UP000282957"/>
    </source>
</evidence>
<dbReference type="Gene3D" id="3.90.550.10">
    <property type="entry name" value="Spore Coat Polysaccharide Biosynthesis Protein SpsA, Chain A"/>
    <property type="match status" value="2"/>
</dbReference>
<dbReference type="Proteomes" id="UP000282957">
    <property type="component" value="Unassembled WGS sequence"/>
</dbReference>
<dbReference type="InterPro" id="IPR008884">
    <property type="entry name" value="TylF_MeTrfase"/>
</dbReference>